<reference evidence="1 2" key="1">
    <citation type="submission" date="2018-11" db="EMBL/GenBank/DDBJ databases">
        <authorList>
            <consortium name="Pathogen Informatics"/>
        </authorList>
    </citation>
    <scope>NUCLEOTIDE SEQUENCE [LARGE SCALE GENOMIC DNA]</scope>
</reference>
<dbReference type="EMBL" id="UYWW01012264">
    <property type="protein sequence ID" value="VDM20164.1"/>
    <property type="molecule type" value="Genomic_DNA"/>
</dbReference>
<evidence type="ECO:0000313" key="2">
    <source>
        <dbReference type="Proteomes" id="UP000270924"/>
    </source>
</evidence>
<gene>
    <name evidence="1" type="ORF">WBA_LOCUS11071</name>
</gene>
<keyword evidence="2" id="KW-1185">Reference proteome</keyword>
<protein>
    <submittedName>
        <fullName evidence="1">Uncharacterized protein</fullName>
    </submittedName>
</protein>
<dbReference type="AlphaFoldDB" id="A0A3P7EUD7"/>
<accession>A0A3P7EUD7</accession>
<name>A0A3P7EUD7_WUCBA</name>
<sequence>MLTSATTNNAGATIALAPLLLSKPKLIKGLQKLHRTFKMQKKSKRGFGLLLLMKRHAHMRQRLLVIRMGCLSEWLDECRIL</sequence>
<evidence type="ECO:0000313" key="1">
    <source>
        <dbReference type="EMBL" id="VDM20164.1"/>
    </source>
</evidence>
<dbReference type="Proteomes" id="UP000270924">
    <property type="component" value="Unassembled WGS sequence"/>
</dbReference>
<organism evidence="1 2">
    <name type="scientific">Wuchereria bancrofti</name>
    <dbReference type="NCBI Taxonomy" id="6293"/>
    <lineage>
        <taxon>Eukaryota</taxon>
        <taxon>Metazoa</taxon>
        <taxon>Ecdysozoa</taxon>
        <taxon>Nematoda</taxon>
        <taxon>Chromadorea</taxon>
        <taxon>Rhabditida</taxon>
        <taxon>Spirurina</taxon>
        <taxon>Spiruromorpha</taxon>
        <taxon>Filarioidea</taxon>
        <taxon>Onchocercidae</taxon>
        <taxon>Wuchereria</taxon>
    </lineage>
</organism>
<proteinExistence type="predicted"/>
<dbReference type="InParanoid" id="A0A3P7EUD7"/>